<dbReference type="PANTHER" id="PTHR21503">
    <property type="entry name" value="F-BOX-CONTAINING HYPOTHETICAL PROTEIN C.ELEGANS"/>
    <property type="match status" value="1"/>
</dbReference>
<name>A0A2G5UL70_9PELO</name>
<organism evidence="1 2">
    <name type="scientific">Caenorhabditis nigoni</name>
    <dbReference type="NCBI Taxonomy" id="1611254"/>
    <lineage>
        <taxon>Eukaryota</taxon>
        <taxon>Metazoa</taxon>
        <taxon>Ecdysozoa</taxon>
        <taxon>Nematoda</taxon>
        <taxon>Chromadorea</taxon>
        <taxon>Rhabditida</taxon>
        <taxon>Rhabditina</taxon>
        <taxon>Rhabditomorpha</taxon>
        <taxon>Rhabditoidea</taxon>
        <taxon>Rhabditidae</taxon>
        <taxon>Peloderinae</taxon>
        <taxon>Caenorhabditis</taxon>
    </lineage>
</organism>
<accession>A0A2G5UL70</accession>
<dbReference type="PANTHER" id="PTHR21503:SF8">
    <property type="entry name" value="F-BOX ASSOCIATED DOMAIN-CONTAINING PROTEIN-RELATED"/>
    <property type="match status" value="1"/>
</dbReference>
<gene>
    <name evidence="1" type="primary">Cnig_chr_III.g11484</name>
    <name evidence="1" type="ORF">B9Z55_011484</name>
</gene>
<dbReference type="Proteomes" id="UP000230233">
    <property type="component" value="Chromosome III"/>
</dbReference>
<keyword evidence="2" id="KW-1185">Reference proteome</keyword>
<proteinExistence type="predicted"/>
<sequence length="341" mass="39722">MAYPHLFLLSFVSKNMKELIKSSQIARFKSIVHIAYDCTGKDQPKIDVFYKEGWDQIVRVVEEVANTDSFQLNVSGKLIDFRLSENVYLRNSPIASVVPSQKESVIKSIHEYFLGFFGDSVKYRWETDDWEFLLVQLQNVSYCFRIDSINSGVANIQQLEHFVASNPVFKRIEVYARIDTIEFSPESKFYEAESMKVDQNEHTFPEVLRHFQGRHAFIRCRYCEISELIKFVNKWKTGGAFQKLEYLKIRIRSVDEGLPQDEILNGIGAKYVDAAKSPPTHVLPKVYLEYSYSKPNTDRINSHTYVVRETDNHVASIRIFGKTLWFGVWNKTEDQFLGMMD</sequence>
<evidence type="ECO:0000313" key="2">
    <source>
        <dbReference type="Proteomes" id="UP000230233"/>
    </source>
</evidence>
<dbReference type="EMBL" id="PDUG01000003">
    <property type="protein sequence ID" value="PIC39976.1"/>
    <property type="molecule type" value="Genomic_DNA"/>
</dbReference>
<comment type="caution">
    <text evidence="1">The sequence shown here is derived from an EMBL/GenBank/DDBJ whole genome shotgun (WGS) entry which is preliminary data.</text>
</comment>
<dbReference type="AlphaFoldDB" id="A0A2G5UL70"/>
<protein>
    <recommendedName>
        <fullName evidence="3">F-box associated domain-containing protein</fullName>
    </recommendedName>
</protein>
<evidence type="ECO:0000313" key="1">
    <source>
        <dbReference type="EMBL" id="PIC39976.1"/>
    </source>
</evidence>
<evidence type="ECO:0008006" key="3">
    <source>
        <dbReference type="Google" id="ProtNLM"/>
    </source>
</evidence>
<reference evidence="2" key="1">
    <citation type="submission" date="2017-10" db="EMBL/GenBank/DDBJ databases">
        <title>Rapid genome shrinkage in a self-fertile nematode reveals novel sperm competition proteins.</title>
        <authorList>
            <person name="Yin D."/>
            <person name="Schwarz E.M."/>
            <person name="Thomas C.G."/>
            <person name="Felde R.L."/>
            <person name="Korf I.F."/>
            <person name="Cutter A.D."/>
            <person name="Schartner C.M."/>
            <person name="Ralston E.J."/>
            <person name="Meyer B.J."/>
            <person name="Haag E.S."/>
        </authorList>
    </citation>
    <scope>NUCLEOTIDE SEQUENCE [LARGE SCALE GENOMIC DNA]</scope>
    <source>
        <strain evidence="2">JU1422</strain>
    </source>
</reference>